<evidence type="ECO:0000256" key="2">
    <source>
        <dbReference type="RuleBase" id="RU367113"/>
    </source>
</evidence>
<dbReference type="GO" id="GO:0046872">
    <property type="term" value="F:metal ion binding"/>
    <property type="evidence" value="ECO:0007669"/>
    <property type="project" value="UniProtKB-KW"/>
</dbReference>
<evidence type="ECO:0000313" key="5">
    <source>
        <dbReference type="Proteomes" id="UP000005239"/>
    </source>
</evidence>
<dbReference type="EC" id="3.6.1.-" evidence="2"/>
<accession>A0A2A6BEZ3</accession>
<sequence>MEIDLMNEIACKCIHEWGAMVTADREILLNSRANARILIDERVNSGMTIDLKKGIESIVRQELEDEACLNVLLKWACLQRGDSLIEIFNGAEFVGWQGTFRRIAVSFMSMDSMGIIAVKMDGVIFLSETEKRYGEHDSRWDEEEPFYEGFSKFKMTQIMVRSELVNSSMNETIPLFVGSSVEALTKQKQSNTIHKAAKFWKKNGKDGAIFRNLNCLLRCDLTDLKWIIFGARDNDFILSKTKTRGRDEFEELINGVEKMYLRLFDILKGIKRFLNEVDVSSCVVEFPVDTEEGTVIQITEATASETNGLLTQQFKQRFNIE</sequence>
<keyword evidence="2" id="KW-0540">Nuclease</keyword>
<comment type="function">
    <text evidence="2">Decapping enzyme for NAD-capped RNAs: specifically hydrolyzes the nicotinamide adenine dinucleotide (NAD) cap from a subset of RNAs by removing the entire NAD moiety from the 5'-end of an NAD-capped RNA.</text>
</comment>
<keyword evidence="2" id="KW-0694">RNA-binding</keyword>
<evidence type="ECO:0000313" key="4">
    <source>
        <dbReference type="EnsemblMetazoa" id="PPA44373.1"/>
    </source>
</evidence>
<keyword evidence="2" id="KW-0539">Nucleus</keyword>
<dbReference type="GO" id="GO:0004518">
    <property type="term" value="F:nuclease activity"/>
    <property type="evidence" value="ECO:0007669"/>
    <property type="project" value="UniProtKB-KW"/>
</dbReference>
<dbReference type="PANTHER" id="PTHR12395:SF9">
    <property type="entry name" value="DECAPPING AND EXORIBONUCLEASE PROTEIN"/>
    <property type="match status" value="1"/>
</dbReference>
<reference evidence="4" key="2">
    <citation type="submission" date="2022-06" db="UniProtKB">
        <authorList>
            <consortium name="EnsemblMetazoa"/>
        </authorList>
    </citation>
    <scope>IDENTIFICATION</scope>
    <source>
        <strain evidence="4">PS312</strain>
    </source>
</reference>
<proteinExistence type="inferred from homology"/>
<comment type="subcellular location">
    <subcellularLocation>
        <location evidence="2">Nucleus</location>
    </subcellularLocation>
</comment>
<evidence type="ECO:0000259" key="3">
    <source>
        <dbReference type="Pfam" id="PF08652"/>
    </source>
</evidence>
<dbReference type="OrthoDB" id="5853397at2759"/>
<keyword evidence="5" id="KW-1185">Reference proteome</keyword>
<dbReference type="Pfam" id="PF08652">
    <property type="entry name" value="RAI1"/>
    <property type="match status" value="1"/>
</dbReference>
<dbReference type="GO" id="GO:0000166">
    <property type="term" value="F:nucleotide binding"/>
    <property type="evidence" value="ECO:0007669"/>
    <property type="project" value="UniProtKB-KW"/>
</dbReference>
<dbReference type="GO" id="GO:0005829">
    <property type="term" value="C:cytosol"/>
    <property type="evidence" value="ECO:0000318"/>
    <property type="project" value="GO_Central"/>
</dbReference>
<keyword evidence="2" id="KW-0547">Nucleotide-binding</keyword>
<dbReference type="Proteomes" id="UP000005239">
    <property type="component" value="Unassembled WGS sequence"/>
</dbReference>
<dbReference type="GO" id="GO:0003723">
    <property type="term" value="F:RNA binding"/>
    <property type="evidence" value="ECO:0007669"/>
    <property type="project" value="UniProtKB-KW"/>
</dbReference>
<protein>
    <recommendedName>
        <fullName evidence="2">Decapping nuclease</fullName>
        <ecNumber evidence="2">3.6.1.-</ecNumber>
    </recommendedName>
</protein>
<keyword evidence="2" id="KW-0378">Hydrolase</keyword>
<dbReference type="AlphaFoldDB" id="A0A2A6BEZ3"/>
<accession>A0A8R1UZD4</accession>
<comment type="cofactor">
    <cofactor evidence="2">
        <name>a divalent metal cation</name>
        <dbReference type="ChEBI" id="CHEBI:60240"/>
    </cofactor>
</comment>
<organism evidence="4 5">
    <name type="scientific">Pristionchus pacificus</name>
    <name type="common">Parasitic nematode worm</name>
    <dbReference type="NCBI Taxonomy" id="54126"/>
    <lineage>
        <taxon>Eukaryota</taxon>
        <taxon>Metazoa</taxon>
        <taxon>Ecdysozoa</taxon>
        <taxon>Nematoda</taxon>
        <taxon>Chromadorea</taxon>
        <taxon>Rhabditida</taxon>
        <taxon>Rhabditina</taxon>
        <taxon>Diplogasteromorpha</taxon>
        <taxon>Diplogasteroidea</taxon>
        <taxon>Neodiplogasteridae</taxon>
        <taxon>Pristionchus</taxon>
    </lineage>
</organism>
<dbReference type="InterPro" id="IPR013961">
    <property type="entry name" value="RAI1"/>
</dbReference>
<gene>
    <name evidence="4" type="primary">WBGene00282742</name>
</gene>
<dbReference type="GO" id="GO:0000956">
    <property type="term" value="P:nuclear-transcribed mRNA catabolic process"/>
    <property type="evidence" value="ECO:0000318"/>
    <property type="project" value="GO_Central"/>
</dbReference>
<dbReference type="PANTHER" id="PTHR12395">
    <property type="entry name" value="DOM-3 RELATED"/>
    <property type="match status" value="1"/>
</dbReference>
<reference evidence="5" key="1">
    <citation type="journal article" date="2008" name="Nat. Genet.">
        <title>The Pristionchus pacificus genome provides a unique perspective on nematode lifestyle and parasitism.</title>
        <authorList>
            <person name="Dieterich C."/>
            <person name="Clifton S.W."/>
            <person name="Schuster L.N."/>
            <person name="Chinwalla A."/>
            <person name="Delehaunty K."/>
            <person name="Dinkelacker I."/>
            <person name="Fulton L."/>
            <person name="Fulton R."/>
            <person name="Godfrey J."/>
            <person name="Minx P."/>
            <person name="Mitreva M."/>
            <person name="Roeseler W."/>
            <person name="Tian H."/>
            <person name="Witte H."/>
            <person name="Yang S.P."/>
            <person name="Wilson R.K."/>
            <person name="Sommer R.J."/>
        </authorList>
    </citation>
    <scope>NUCLEOTIDE SEQUENCE [LARGE SCALE GENOMIC DNA]</scope>
    <source>
        <strain evidence="5">PS312</strain>
    </source>
</reference>
<dbReference type="GO" id="GO:0110155">
    <property type="term" value="P:NAD-cap decapping"/>
    <property type="evidence" value="ECO:0000318"/>
    <property type="project" value="GO_Central"/>
</dbReference>
<dbReference type="EnsemblMetazoa" id="PPA44373.1">
    <property type="protein sequence ID" value="PPA44373.1"/>
    <property type="gene ID" value="WBGene00282742"/>
</dbReference>
<feature type="domain" description="RAI1-like" evidence="3">
    <location>
        <begin position="22"/>
        <end position="141"/>
    </location>
</feature>
<keyword evidence="2" id="KW-0479">Metal-binding</keyword>
<evidence type="ECO:0000256" key="1">
    <source>
        <dbReference type="ARBA" id="ARBA00006562"/>
    </source>
</evidence>
<dbReference type="GO" id="GO:0005634">
    <property type="term" value="C:nucleus"/>
    <property type="evidence" value="ECO:0000318"/>
    <property type="project" value="GO_Central"/>
</dbReference>
<dbReference type="GO" id="GO:0034353">
    <property type="term" value="F:mRNA 5'-diphosphatase activity"/>
    <property type="evidence" value="ECO:0000318"/>
    <property type="project" value="GO_Central"/>
</dbReference>
<comment type="similarity">
    <text evidence="1 2">Belongs to the DXO/Dom3Z family.</text>
</comment>
<dbReference type="InterPro" id="IPR039039">
    <property type="entry name" value="RAI1-like_fam"/>
</dbReference>
<name>A0A2A6BEZ3_PRIPA</name>